<proteinExistence type="predicted"/>
<name>A0AAV5IZH8_9ROSI</name>
<feature type="transmembrane region" description="Helical" evidence="1">
    <location>
        <begin position="12"/>
        <end position="37"/>
    </location>
</feature>
<keyword evidence="1" id="KW-1133">Transmembrane helix</keyword>
<evidence type="ECO:0000313" key="2">
    <source>
        <dbReference type="EMBL" id="GKV04092.1"/>
    </source>
</evidence>
<accession>A0AAV5IZH8</accession>
<keyword evidence="1" id="KW-0812">Transmembrane</keyword>
<comment type="caution">
    <text evidence="2">The sequence shown here is derived from an EMBL/GenBank/DDBJ whole genome shotgun (WGS) entry which is preliminary data.</text>
</comment>
<gene>
    <name evidence="2" type="ORF">SLEP1_g16300</name>
</gene>
<dbReference type="Proteomes" id="UP001054252">
    <property type="component" value="Unassembled WGS sequence"/>
</dbReference>
<reference evidence="2 3" key="1">
    <citation type="journal article" date="2021" name="Commun. Biol.">
        <title>The genome of Shorea leprosula (Dipterocarpaceae) highlights the ecological relevance of drought in aseasonal tropical rainforests.</title>
        <authorList>
            <person name="Ng K.K.S."/>
            <person name="Kobayashi M.J."/>
            <person name="Fawcett J.A."/>
            <person name="Hatakeyama M."/>
            <person name="Paape T."/>
            <person name="Ng C.H."/>
            <person name="Ang C.C."/>
            <person name="Tnah L.H."/>
            <person name="Lee C.T."/>
            <person name="Nishiyama T."/>
            <person name="Sese J."/>
            <person name="O'Brien M.J."/>
            <person name="Copetti D."/>
            <person name="Mohd Noor M.I."/>
            <person name="Ong R.C."/>
            <person name="Putra M."/>
            <person name="Sireger I.Z."/>
            <person name="Indrioko S."/>
            <person name="Kosugi Y."/>
            <person name="Izuno A."/>
            <person name="Isagi Y."/>
            <person name="Lee S.L."/>
            <person name="Shimizu K.K."/>
        </authorList>
    </citation>
    <scope>NUCLEOTIDE SEQUENCE [LARGE SCALE GENOMIC DNA]</scope>
    <source>
        <strain evidence="2">214</strain>
    </source>
</reference>
<organism evidence="2 3">
    <name type="scientific">Rubroshorea leprosula</name>
    <dbReference type="NCBI Taxonomy" id="152421"/>
    <lineage>
        <taxon>Eukaryota</taxon>
        <taxon>Viridiplantae</taxon>
        <taxon>Streptophyta</taxon>
        <taxon>Embryophyta</taxon>
        <taxon>Tracheophyta</taxon>
        <taxon>Spermatophyta</taxon>
        <taxon>Magnoliopsida</taxon>
        <taxon>eudicotyledons</taxon>
        <taxon>Gunneridae</taxon>
        <taxon>Pentapetalae</taxon>
        <taxon>rosids</taxon>
        <taxon>malvids</taxon>
        <taxon>Malvales</taxon>
        <taxon>Dipterocarpaceae</taxon>
        <taxon>Rubroshorea</taxon>
    </lineage>
</organism>
<dbReference type="AlphaFoldDB" id="A0AAV5IZH8"/>
<protein>
    <submittedName>
        <fullName evidence="2">Uncharacterized protein</fullName>
    </submittedName>
</protein>
<keyword evidence="3" id="KW-1185">Reference proteome</keyword>
<sequence>MKGKLFCTFTGIPIFGGIDLDIVFVFYVLCPATVSYFL</sequence>
<dbReference type="EMBL" id="BPVZ01000021">
    <property type="protein sequence ID" value="GKV04092.1"/>
    <property type="molecule type" value="Genomic_DNA"/>
</dbReference>
<evidence type="ECO:0000313" key="3">
    <source>
        <dbReference type="Proteomes" id="UP001054252"/>
    </source>
</evidence>
<keyword evidence="1" id="KW-0472">Membrane</keyword>
<evidence type="ECO:0000256" key="1">
    <source>
        <dbReference type="SAM" id="Phobius"/>
    </source>
</evidence>